<proteinExistence type="predicted"/>
<reference evidence="1 2" key="1">
    <citation type="submission" date="2023-04" db="EMBL/GenBank/DDBJ databases">
        <title>Genome of Basidiobolus ranarum AG-B5.</title>
        <authorList>
            <person name="Stajich J.E."/>
            <person name="Carter-House D."/>
            <person name="Gryganskyi A."/>
        </authorList>
    </citation>
    <scope>NUCLEOTIDE SEQUENCE [LARGE SCALE GENOMIC DNA]</scope>
    <source>
        <strain evidence="1 2">AG-B5</strain>
    </source>
</reference>
<dbReference type="EMBL" id="JASJQH010011641">
    <property type="protein sequence ID" value="KAK9663750.1"/>
    <property type="molecule type" value="Genomic_DNA"/>
</dbReference>
<accession>A0ABR2VJN8</accession>
<name>A0ABR2VJN8_9FUNG</name>
<sequence>MYRTLSLLKLQMSKSRKTQIRTRMTQIVEAVAAGMVAVDVTLVADIEKLSCSAVPFMHSILFRNNNKVRNYNV</sequence>
<gene>
    <name evidence="1" type="ORF">K7432_017968</name>
</gene>
<evidence type="ECO:0000313" key="2">
    <source>
        <dbReference type="Proteomes" id="UP001479436"/>
    </source>
</evidence>
<keyword evidence="2" id="KW-1185">Reference proteome</keyword>
<organism evidence="1 2">
    <name type="scientific">Basidiobolus ranarum</name>
    <dbReference type="NCBI Taxonomy" id="34480"/>
    <lineage>
        <taxon>Eukaryota</taxon>
        <taxon>Fungi</taxon>
        <taxon>Fungi incertae sedis</taxon>
        <taxon>Zoopagomycota</taxon>
        <taxon>Entomophthoromycotina</taxon>
        <taxon>Basidiobolomycetes</taxon>
        <taxon>Basidiobolales</taxon>
        <taxon>Basidiobolaceae</taxon>
        <taxon>Basidiobolus</taxon>
    </lineage>
</organism>
<protein>
    <submittedName>
        <fullName evidence="1">Uncharacterized protein</fullName>
    </submittedName>
</protein>
<evidence type="ECO:0000313" key="1">
    <source>
        <dbReference type="EMBL" id="KAK9663750.1"/>
    </source>
</evidence>
<comment type="caution">
    <text evidence="1">The sequence shown here is derived from an EMBL/GenBank/DDBJ whole genome shotgun (WGS) entry which is preliminary data.</text>
</comment>
<dbReference type="Proteomes" id="UP001479436">
    <property type="component" value="Unassembled WGS sequence"/>
</dbReference>